<dbReference type="SUPFAM" id="SSF53756">
    <property type="entry name" value="UDP-Glycosyltransferase/glycogen phosphorylase"/>
    <property type="match status" value="1"/>
</dbReference>
<evidence type="ECO:0000313" key="3">
    <source>
        <dbReference type="EMBL" id="RVT97103.1"/>
    </source>
</evidence>
<gene>
    <name evidence="3" type="ORF">EOD42_11985</name>
</gene>
<sequence length="420" mass="45917">MQPLLDLSRLISSTGRAALSGLDRVELAYARHCAAMPEQERCFVARSPWGPFSLLPDRLALPLVAQWEALTRGEAAARPLKALGLAARAWLMSGLGVLPLHRRLRGMPGATLLVVAHQSLAESAPIAALKRRGARFIPIIHDLIPITYPEYSRPRQIALHVRRLANVSALADAVLTDCEAVRADVLGYFGGLGREMPPVVAAPLGFDLPPLRSIPDGPVPERPYFVTLGTIEPRKNHLLLLNLWRDLAERLGPQAPRLVILGRRGWQNETVFRLLDRVPAFPGLVEERRDATDADVAFTLRHARALLFPSFAEGYGIPLIEALSLGTPAICADIPSLREVGKGVPEFISPLDGVGWRDAVLDYSRPDSPARQAQIARIAGFLQPRWDQHFNALQQAVARISTRSSDNTTASVAVQSAGMR</sequence>
<dbReference type="EMBL" id="SACL01000003">
    <property type="protein sequence ID" value="RVT97103.1"/>
    <property type="molecule type" value="Genomic_DNA"/>
</dbReference>
<dbReference type="AlphaFoldDB" id="A0A437MHI4"/>
<dbReference type="GO" id="GO:0016757">
    <property type="term" value="F:glycosyltransferase activity"/>
    <property type="evidence" value="ECO:0007669"/>
    <property type="project" value="InterPro"/>
</dbReference>
<dbReference type="PANTHER" id="PTHR46401:SF2">
    <property type="entry name" value="GLYCOSYLTRANSFERASE WBBK-RELATED"/>
    <property type="match status" value="1"/>
</dbReference>
<dbReference type="CDD" id="cd03809">
    <property type="entry name" value="GT4_MtfB-like"/>
    <property type="match status" value="1"/>
</dbReference>
<dbReference type="RefSeq" id="WP_127787750.1">
    <property type="nucleotide sequence ID" value="NZ_SACL01000003.1"/>
</dbReference>
<reference evidence="3 4" key="1">
    <citation type="submission" date="2019-01" db="EMBL/GenBank/DDBJ databases">
        <authorList>
            <person name="Chen W.-M."/>
        </authorList>
    </citation>
    <scope>NUCLEOTIDE SEQUENCE [LARGE SCALE GENOMIC DNA]</scope>
    <source>
        <strain evidence="3 4">CCP-6</strain>
    </source>
</reference>
<organism evidence="3 4">
    <name type="scientific">Rhodovarius crocodyli</name>
    <dbReference type="NCBI Taxonomy" id="1979269"/>
    <lineage>
        <taxon>Bacteria</taxon>
        <taxon>Pseudomonadati</taxon>
        <taxon>Pseudomonadota</taxon>
        <taxon>Alphaproteobacteria</taxon>
        <taxon>Acetobacterales</taxon>
        <taxon>Roseomonadaceae</taxon>
        <taxon>Rhodovarius</taxon>
    </lineage>
</organism>
<dbReference type="Proteomes" id="UP000282957">
    <property type="component" value="Unassembled WGS sequence"/>
</dbReference>
<dbReference type="Gene3D" id="3.40.50.2000">
    <property type="entry name" value="Glycogen Phosphorylase B"/>
    <property type="match status" value="1"/>
</dbReference>
<dbReference type="OrthoDB" id="9790710at2"/>
<evidence type="ECO:0000259" key="2">
    <source>
        <dbReference type="Pfam" id="PF00534"/>
    </source>
</evidence>
<feature type="domain" description="Glycosyl transferase family 1" evidence="2">
    <location>
        <begin position="220"/>
        <end position="340"/>
    </location>
</feature>
<dbReference type="PANTHER" id="PTHR46401">
    <property type="entry name" value="GLYCOSYLTRANSFERASE WBBK-RELATED"/>
    <property type="match status" value="1"/>
</dbReference>
<proteinExistence type="predicted"/>
<evidence type="ECO:0000313" key="4">
    <source>
        <dbReference type="Proteomes" id="UP000282957"/>
    </source>
</evidence>
<keyword evidence="4" id="KW-1185">Reference proteome</keyword>
<accession>A0A437MHI4</accession>
<evidence type="ECO:0000256" key="1">
    <source>
        <dbReference type="ARBA" id="ARBA00022679"/>
    </source>
</evidence>
<keyword evidence="1 3" id="KW-0808">Transferase</keyword>
<comment type="caution">
    <text evidence="3">The sequence shown here is derived from an EMBL/GenBank/DDBJ whole genome shotgun (WGS) entry which is preliminary data.</text>
</comment>
<dbReference type="InterPro" id="IPR001296">
    <property type="entry name" value="Glyco_trans_1"/>
</dbReference>
<name>A0A437MHI4_9PROT</name>
<protein>
    <submittedName>
        <fullName evidence="3">Glycosyltransferase family 1 protein</fullName>
    </submittedName>
</protein>
<dbReference type="Pfam" id="PF00534">
    <property type="entry name" value="Glycos_transf_1"/>
    <property type="match status" value="1"/>
</dbReference>